<dbReference type="PANTHER" id="PTHR42718:SF9">
    <property type="entry name" value="MAJOR FACILITATOR SUPERFAMILY MULTIDRUG TRANSPORTER MFSC"/>
    <property type="match status" value="1"/>
</dbReference>
<dbReference type="InterPro" id="IPR020846">
    <property type="entry name" value="MFS_dom"/>
</dbReference>
<feature type="region of interest" description="Disordered" evidence="7">
    <location>
        <begin position="1"/>
        <end position="24"/>
    </location>
</feature>
<dbReference type="InterPro" id="IPR011701">
    <property type="entry name" value="MFS"/>
</dbReference>
<comment type="subcellular location">
    <subcellularLocation>
        <location evidence="1">Cell membrane</location>
        <topology evidence="1">Multi-pass membrane protein</topology>
    </subcellularLocation>
</comment>
<keyword evidence="5 8" id="KW-1133">Transmembrane helix</keyword>
<reference evidence="10 11" key="1">
    <citation type="submission" date="2021-05" db="EMBL/GenBank/DDBJ databases">
        <title>Kineosporia and Streptomyces sp. nov. two new marine actinobacteria isolated from Coral.</title>
        <authorList>
            <person name="Buangrab K."/>
            <person name="Sutthacheep M."/>
            <person name="Yeemin T."/>
            <person name="Harunari E."/>
            <person name="Igarashi Y."/>
            <person name="Kanchanasin P."/>
            <person name="Tanasupawat S."/>
            <person name="Phongsopitanun W."/>
        </authorList>
    </citation>
    <scope>NUCLEOTIDE SEQUENCE [LARGE SCALE GENOMIC DNA]</scope>
    <source>
        <strain evidence="10 11">J2-2</strain>
    </source>
</reference>
<feature type="transmembrane region" description="Helical" evidence="8">
    <location>
        <begin position="243"/>
        <end position="266"/>
    </location>
</feature>
<evidence type="ECO:0000256" key="6">
    <source>
        <dbReference type="ARBA" id="ARBA00023136"/>
    </source>
</evidence>
<feature type="transmembrane region" description="Helical" evidence="8">
    <location>
        <begin position="459"/>
        <end position="480"/>
    </location>
</feature>
<dbReference type="SUPFAM" id="SSF103473">
    <property type="entry name" value="MFS general substrate transporter"/>
    <property type="match status" value="1"/>
</dbReference>
<evidence type="ECO:0000256" key="1">
    <source>
        <dbReference type="ARBA" id="ARBA00004651"/>
    </source>
</evidence>
<feature type="transmembrane region" description="Helical" evidence="8">
    <location>
        <begin position="185"/>
        <end position="206"/>
    </location>
</feature>
<dbReference type="PANTHER" id="PTHR42718">
    <property type="entry name" value="MAJOR FACILITATOR SUPERFAMILY MULTIDRUG TRANSPORTER MFSC"/>
    <property type="match status" value="1"/>
</dbReference>
<name>A0ABS5TH83_9ACTN</name>
<dbReference type="InterPro" id="IPR005829">
    <property type="entry name" value="Sugar_transporter_CS"/>
</dbReference>
<comment type="caution">
    <text evidence="10">The sequence shown here is derived from an EMBL/GenBank/DDBJ whole genome shotgun (WGS) entry which is preliminary data.</text>
</comment>
<dbReference type="PROSITE" id="PS00216">
    <property type="entry name" value="SUGAR_TRANSPORT_1"/>
    <property type="match status" value="1"/>
</dbReference>
<dbReference type="PROSITE" id="PS50850">
    <property type="entry name" value="MFS"/>
    <property type="match status" value="1"/>
</dbReference>
<evidence type="ECO:0000313" key="11">
    <source>
        <dbReference type="Proteomes" id="UP001197247"/>
    </source>
</evidence>
<feature type="transmembrane region" description="Helical" evidence="8">
    <location>
        <begin position="125"/>
        <end position="146"/>
    </location>
</feature>
<evidence type="ECO:0000256" key="3">
    <source>
        <dbReference type="ARBA" id="ARBA00022448"/>
    </source>
</evidence>
<keyword evidence="3" id="KW-0813">Transport</keyword>
<evidence type="ECO:0000256" key="7">
    <source>
        <dbReference type="SAM" id="MobiDB-lite"/>
    </source>
</evidence>
<feature type="transmembrane region" description="Helical" evidence="8">
    <location>
        <begin position="69"/>
        <end position="88"/>
    </location>
</feature>
<dbReference type="Proteomes" id="UP001197247">
    <property type="component" value="Unassembled WGS sequence"/>
</dbReference>
<evidence type="ECO:0000259" key="9">
    <source>
        <dbReference type="PROSITE" id="PS50850"/>
    </source>
</evidence>
<dbReference type="EMBL" id="JAHBAY010000004">
    <property type="protein sequence ID" value="MBT0769408.1"/>
    <property type="molecule type" value="Genomic_DNA"/>
</dbReference>
<keyword evidence="4 8" id="KW-0812">Transmembrane</keyword>
<dbReference type="InterPro" id="IPR001958">
    <property type="entry name" value="Tet-R_TetA/multi-R_MdtG-like"/>
</dbReference>
<keyword evidence="6 8" id="KW-0472">Membrane</keyword>
<evidence type="ECO:0000313" key="10">
    <source>
        <dbReference type="EMBL" id="MBT0769408.1"/>
    </source>
</evidence>
<feature type="compositionally biased region" description="Basic and acidic residues" evidence="7">
    <location>
        <begin position="1"/>
        <end position="23"/>
    </location>
</feature>
<feature type="transmembrane region" description="Helical" evidence="8">
    <location>
        <begin position="158"/>
        <end position="179"/>
    </location>
</feature>
<dbReference type="Pfam" id="PF07690">
    <property type="entry name" value="MFS_1"/>
    <property type="match status" value="1"/>
</dbReference>
<feature type="transmembrane region" description="Helical" evidence="8">
    <location>
        <begin position="35"/>
        <end position="57"/>
    </location>
</feature>
<dbReference type="CDD" id="cd17504">
    <property type="entry name" value="MFS_MMR_MDR_like"/>
    <property type="match status" value="1"/>
</dbReference>
<comment type="similarity">
    <text evidence="2">Belongs to the major facilitator superfamily. TCR/Tet family.</text>
</comment>
<evidence type="ECO:0000256" key="2">
    <source>
        <dbReference type="ARBA" id="ARBA00007520"/>
    </source>
</evidence>
<dbReference type="Gene3D" id="1.20.1250.20">
    <property type="entry name" value="MFS general substrate transporter like domains"/>
    <property type="match status" value="2"/>
</dbReference>
<dbReference type="RefSeq" id="WP_214155710.1">
    <property type="nucleotide sequence ID" value="NZ_JAHBAY010000004.1"/>
</dbReference>
<evidence type="ECO:0000256" key="5">
    <source>
        <dbReference type="ARBA" id="ARBA00022989"/>
    </source>
</evidence>
<feature type="transmembrane region" description="Helical" evidence="8">
    <location>
        <begin position="380"/>
        <end position="401"/>
    </location>
</feature>
<feature type="transmembrane region" description="Helical" evidence="8">
    <location>
        <begin position="422"/>
        <end position="447"/>
    </location>
</feature>
<evidence type="ECO:0000256" key="8">
    <source>
        <dbReference type="SAM" id="Phobius"/>
    </source>
</evidence>
<feature type="transmembrane region" description="Helical" evidence="8">
    <location>
        <begin position="100"/>
        <end position="119"/>
    </location>
</feature>
<evidence type="ECO:0000256" key="4">
    <source>
        <dbReference type="ARBA" id="ARBA00022692"/>
    </source>
</evidence>
<sequence>MAHASDEVGTHPGDTDLDPRLDPEQAGGFRSTVEIVATGLGALMAALSQTLVIPVLPEIATDMRASATATQWMLTATLLTGAVAVPILSRLADMYGRRLLLMISLAALTVGSLMAALTSNVEVMIAGRALSGLASASIPLGISLLAATLPASRKGSAVALISAMLGIGSALGLPLAGLIADNFSYRVLFWIGAIGALISVVLVRLLVPEPKPSREGSVDVLGALLLAGGLVSLILPLSQGTDWGWTSLRTLGLLVLSVVLLFLLTLTELRTTNPLVNVRAMANPPVAITNVASIFIGFALFATFVGTANYVQAPEATGYGFDSSVLTAGLCLMPGGVLMLLLSPVTARLIGSWGAGRVLALGGTIIALGLLVRITLVADLWQIVVGSTVIGLGSGIGYAALPSLINHHTPAHDLAAANGINTLARSLGSTLASALGGSLLAAITMSLGPGIEVPSLTGYRVLFTICAVAALLAAGAGLVVHRTGEAKTAAAADES</sequence>
<feature type="transmembrane region" description="Helical" evidence="8">
    <location>
        <begin position="354"/>
        <end position="374"/>
    </location>
</feature>
<feature type="transmembrane region" description="Helical" evidence="8">
    <location>
        <begin position="287"/>
        <end position="311"/>
    </location>
</feature>
<proteinExistence type="inferred from homology"/>
<feature type="domain" description="Major facilitator superfamily (MFS) profile" evidence="9">
    <location>
        <begin position="34"/>
        <end position="485"/>
    </location>
</feature>
<accession>A0ABS5TH83</accession>
<keyword evidence="11" id="KW-1185">Reference proteome</keyword>
<dbReference type="InterPro" id="IPR036259">
    <property type="entry name" value="MFS_trans_sf"/>
</dbReference>
<dbReference type="PRINTS" id="PR01035">
    <property type="entry name" value="TCRTETA"/>
</dbReference>
<organism evidence="10 11">
    <name type="scientific">Kineosporia corallincola</name>
    <dbReference type="NCBI Taxonomy" id="2835133"/>
    <lineage>
        <taxon>Bacteria</taxon>
        <taxon>Bacillati</taxon>
        <taxon>Actinomycetota</taxon>
        <taxon>Actinomycetes</taxon>
        <taxon>Kineosporiales</taxon>
        <taxon>Kineosporiaceae</taxon>
        <taxon>Kineosporia</taxon>
    </lineage>
</organism>
<feature type="transmembrane region" description="Helical" evidence="8">
    <location>
        <begin position="218"/>
        <end position="237"/>
    </location>
</feature>
<gene>
    <name evidence="10" type="ORF">KIH74_10790</name>
</gene>
<feature type="transmembrane region" description="Helical" evidence="8">
    <location>
        <begin position="323"/>
        <end position="342"/>
    </location>
</feature>
<protein>
    <submittedName>
        <fullName evidence="10">MFS transporter</fullName>
    </submittedName>
</protein>